<sequence>MIVSATKLTSVGIWLLLGTLVFEGSAHRLQQHEAHILQHVRPRSSEETQQQAALEVIGRLISEEQAKQFHVNVDSTTERNSFQIFKESAGDQPVEIRASSGIAATKAFYHYLKYFCGCLVAWEGSQLQLPKPLPAINVSIIAPSSIVYYQNVCTWSYSFTWWRWSQWRRHIDWMALQGITLSLAPFQEDIWTEVFLEYNLTKPQIDNHLSGPSFFAWQRMGNIRGWGGPLTKSFANFGRTLQQRVVHEMRRLGMALALPAFAGHLPVQFRALYPNVTFANVSVWNNFPPQYASPLYLEPTEPLFAEIGSRFLRRMVDVYGSDHIYFADPFNEIDPASPSGKYLSSVASAIFSTMTKVDPAAVWLLQGWMFVKNPFWSSRAIRSFLTAVPVGRMLVLDLQSEQFPQYVRTASYAGQPFIWCMLSNFGGTLGMLGSVEKVHRGIREARNNSSFTMIGTGITPEGIHQNYAMYEFALEMGWDEGLDSMERWFNSYAMSRYGTTTEGRATEAWNIFRTTVYSFAGLELMRGKYTFNRRPSSKLSPWVWYDVDAFNQGVQLLLSFAEATNCNELCRHDLVDVTRQLLQNTADALYLTIMDDYKRRNVTRYRGHATLFLELLSDLDRLLLTNEHFMLGPFLESAKSFGETSLERQKYEYNARVQLTLWGPQGQIVDYANKQWAGMVRDFFRARWSVFLDELDRALVSNGTINDSKLREKIFRTVELPFTTNNRHYNTSALGNTIETARFVYDKWSGKLHGFKKLPTTDTGKKNKRRKTRWLS</sequence>
<dbReference type="InterPro" id="IPR017853">
    <property type="entry name" value="GH"/>
</dbReference>
<dbReference type="Gene3D" id="3.30.379.10">
    <property type="entry name" value="Chitobiase/beta-hexosaminidase domain 2-like"/>
    <property type="match status" value="1"/>
</dbReference>
<dbReference type="AlphaFoldDB" id="A0A084WJ37"/>
<keyword evidence="9" id="KW-1185">Reference proteome</keyword>
<dbReference type="PANTHER" id="PTHR12872">
    <property type="entry name" value="ALPHA-N-ACETYLGLUCOSAMINIDASE"/>
    <property type="match status" value="1"/>
</dbReference>
<dbReference type="VEuPathDB" id="VectorBase:ASIC018302"/>
<evidence type="ECO:0000256" key="2">
    <source>
        <dbReference type="ARBA" id="ARBA00022801"/>
    </source>
</evidence>
<dbReference type="EnsemblMetazoa" id="ASIC018302-RA">
    <property type="protein sequence ID" value="ASIC018302-PA"/>
    <property type="gene ID" value="ASIC018302"/>
</dbReference>
<dbReference type="InterPro" id="IPR029018">
    <property type="entry name" value="Hex-like_dom2"/>
</dbReference>
<evidence type="ECO:0000313" key="9">
    <source>
        <dbReference type="Proteomes" id="UP000030765"/>
    </source>
</evidence>
<dbReference type="InterPro" id="IPR007781">
    <property type="entry name" value="NAGLU"/>
</dbReference>
<keyword evidence="2" id="KW-0378">Hydrolase</keyword>
<feature type="domain" description="Alpha-N-acetylglucosaminidase tim-barrel" evidence="4">
    <location>
        <begin position="148"/>
        <end position="479"/>
    </location>
</feature>
<name>A0A084WJ37_ANOSI</name>
<feature type="domain" description="Alpha-N-acetylglucosaminidase C-terminal" evidence="6">
    <location>
        <begin position="488"/>
        <end position="747"/>
    </location>
</feature>
<dbReference type="InterPro" id="IPR024240">
    <property type="entry name" value="NAGLU_N"/>
</dbReference>
<organism evidence="7">
    <name type="scientific">Anopheles sinensis</name>
    <name type="common">Mosquito</name>
    <dbReference type="NCBI Taxonomy" id="74873"/>
    <lineage>
        <taxon>Eukaryota</taxon>
        <taxon>Metazoa</taxon>
        <taxon>Ecdysozoa</taxon>
        <taxon>Arthropoda</taxon>
        <taxon>Hexapoda</taxon>
        <taxon>Insecta</taxon>
        <taxon>Pterygota</taxon>
        <taxon>Neoptera</taxon>
        <taxon>Endopterygota</taxon>
        <taxon>Diptera</taxon>
        <taxon>Nematocera</taxon>
        <taxon>Culicoidea</taxon>
        <taxon>Culicidae</taxon>
        <taxon>Anophelinae</taxon>
        <taxon>Anopheles</taxon>
    </lineage>
</organism>
<dbReference type="Pfam" id="PF12971">
    <property type="entry name" value="NAGLU_N"/>
    <property type="match status" value="1"/>
</dbReference>
<dbReference type="EMBL" id="KE525347">
    <property type="protein sequence ID" value="KFB50231.1"/>
    <property type="molecule type" value="Genomic_DNA"/>
</dbReference>
<proteinExistence type="predicted"/>
<dbReference type="Gene3D" id="1.20.120.670">
    <property type="entry name" value="N-acetyl-b-d-glucoasminidase"/>
    <property type="match status" value="1"/>
</dbReference>
<dbReference type="OMA" id="YGQPFVW"/>
<dbReference type="Proteomes" id="UP000030765">
    <property type="component" value="Unassembled WGS sequence"/>
</dbReference>
<gene>
    <name evidence="7" type="ORF">ZHAS_00018302</name>
</gene>
<dbReference type="STRING" id="74873.A0A084WJ37"/>
<dbReference type="VEuPathDB" id="VectorBase:ASIS021178"/>
<reference evidence="7 9" key="1">
    <citation type="journal article" date="2014" name="BMC Genomics">
        <title>Genome sequence of Anopheles sinensis provides insight into genetics basis of mosquito competence for malaria parasites.</title>
        <authorList>
            <person name="Zhou D."/>
            <person name="Zhang D."/>
            <person name="Ding G."/>
            <person name="Shi L."/>
            <person name="Hou Q."/>
            <person name="Ye Y."/>
            <person name="Xu Y."/>
            <person name="Zhou H."/>
            <person name="Xiong C."/>
            <person name="Li S."/>
            <person name="Yu J."/>
            <person name="Hong S."/>
            <person name="Yu X."/>
            <person name="Zou P."/>
            <person name="Chen C."/>
            <person name="Chang X."/>
            <person name="Wang W."/>
            <person name="Lv Y."/>
            <person name="Sun Y."/>
            <person name="Ma L."/>
            <person name="Shen B."/>
            <person name="Zhu C."/>
        </authorList>
    </citation>
    <scope>NUCLEOTIDE SEQUENCE [LARGE SCALE GENOMIC DNA]</scope>
</reference>
<dbReference type="InterPro" id="IPR024732">
    <property type="entry name" value="NAGLU_C"/>
</dbReference>
<dbReference type="PANTHER" id="PTHR12872:SF1">
    <property type="entry name" value="ALPHA-N-ACETYLGLUCOSAMINIDASE"/>
    <property type="match status" value="1"/>
</dbReference>
<evidence type="ECO:0000259" key="6">
    <source>
        <dbReference type="Pfam" id="PF12972"/>
    </source>
</evidence>
<evidence type="ECO:0000259" key="4">
    <source>
        <dbReference type="Pfam" id="PF05089"/>
    </source>
</evidence>
<dbReference type="Pfam" id="PF12972">
    <property type="entry name" value="NAGLU_C"/>
    <property type="match status" value="1"/>
</dbReference>
<dbReference type="InterPro" id="IPR024733">
    <property type="entry name" value="NAGLU_tim-barrel"/>
</dbReference>
<feature type="chain" id="PRO_5001784851" evidence="3">
    <location>
        <begin position="27"/>
        <end position="776"/>
    </location>
</feature>
<evidence type="ECO:0000313" key="7">
    <source>
        <dbReference type="EMBL" id="KFB50231.1"/>
    </source>
</evidence>
<evidence type="ECO:0000256" key="3">
    <source>
        <dbReference type="SAM" id="SignalP"/>
    </source>
</evidence>
<reference evidence="8" key="2">
    <citation type="submission" date="2020-05" db="UniProtKB">
        <authorList>
            <consortium name="EnsemblMetazoa"/>
        </authorList>
    </citation>
    <scope>IDENTIFICATION</scope>
</reference>
<evidence type="ECO:0000313" key="8">
    <source>
        <dbReference type="EnsemblMetazoa" id="ASIC018302-PA"/>
    </source>
</evidence>
<feature type="domain" description="Alpha-N-acetylglucosaminidase N-terminal" evidence="5">
    <location>
        <begin position="51"/>
        <end position="135"/>
    </location>
</feature>
<keyword evidence="1 3" id="KW-0732">Signal</keyword>
<dbReference type="Gene3D" id="3.20.20.80">
    <property type="entry name" value="Glycosidases"/>
    <property type="match status" value="1"/>
</dbReference>
<evidence type="ECO:0000256" key="1">
    <source>
        <dbReference type="ARBA" id="ARBA00022729"/>
    </source>
</evidence>
<dbReference type="GO" id="GO:0016787">
    <property type="term" value="F:hydrolase activity"/>
    <property type="evidence" value="ECO:0007669"/>
    <property type="project" value="UniProtKB-KW"/>
</dbReference>
<evidence type="ECO:0000259" key="5">
    <source>
        <dbReference type="Pfam" id="PF12971"/>
    </source>
</evidence>
<protein>
    <submittedName>
        <fullName evidence="7">AGAP011750-PA-like protein</fullName>
    </submittedName>
</protein>
<dbReference type="SUPFAM" id="SSF51445">
    <property type="entry name" value="(Trans)glycosidases"/>
    <property type="match status" value="1"/>
</dbReference>
<dbReference type="OrthoDB" id="64736at2759"/>
<accession>A0A084WJ37</accession>
<dbReference type="Pfam" id="PF05089">
    <property type="entry name" value="NAGLU"/>
    <property type="match status" value="1"/>
</dbReference>
<feature type="signal peptide" evidence="3">
    <location>
        <begin position="1"/>
        <end position="26"/>
    </location>
</feature>
<dbReference type="EMBL" id="ATLV01023972">
    <property type="status" value="NOT_ANNOTATED_CDS"/>
    <property type="molecule type" value="Genomic_DNA"/>
</dbReference>